<dbReference type="AlphaFoldDB" id="A0A7R8YWB8"/>
<evidence type="ECO:0000313" key="3">
    <source>
        <dbReference type="Proteomes" id="UP000594454"/>
    </source>
</evidence>
<dbReference type="OrthoDB" id="5371837at2759"/>
<evidence type="ECO:0000256" key="1">
    <source>
        <dbReference type="SAM" id="MobiDB-lite"/>
    </source>
</evidence>
<evidence type="ECO:0000313" key="2">
    <source>
        <dbReference type="EMBL" id="CAD7087184.1"/>
    </source>
</evidence>
<protein>
    <submittedName>
        <fullName evidence="2">Uncharacterized protein</fullName>
    </submittedName>
</protein>
<sequence length="199" mass="19509">MGDQGNGPPAIDEKAATSTAVEVNGTGNTPASNGLGNASGDIGNGNGGGSGNGSGCDSAVVVENGSGSGGGSAGNAVMENGSGSDANRDDSVAGDEQNAGNALNGNGGGDGNGGAEMSGGHHLDTACSDGGPSSLLGVGPPSPLTGCYLLIILGEPHSEEHKDIILQRLIKDLGEMKHRFEEILGVPKLFMRGFISKKH</sequence>
<dbReference type="InParanoid" id="A0A7R8YWB8"/>
<keyword evidence="3" id="KW-1185">Reference proteome</keyword>
<proteinExistence type="predicted"/>
<name>A0A7R8YWB8_HERIL</name>
<accession>A0A7R8YWB8</accession>
<feature type="region of interest" description="Disordered" evidence="1">
    <location>
        <begin position="1"/>
        <end position="126"/>
    </location>
</feature>
<feature type="compositionally biased region" description="Polar residues" evidence="1">
    <location>
        <begin position="16"/>
        <end position="35"/>
    </location>
</feature>
<dbReference type="Proteomes" id="UP000594454">
    <property type="component" value="Chromosome 4"/>
</dbReference>
<gene>
    <name evidence="2" type="ORF">HERILL_LOCUS9906</name>
</gene>
<organism evidence="2 3">
    <name type="scientific">Hermetia illucens</name>
    <name type="common">Black soldier fly</name>
    <dbReference type="NCBI Taxonomy" id="343691"/>
    <lineage>
        <taxon>Eukaryota</taxon>
        <taxon>Metazoa</taxon>
        <taxon>Ecdysozoa</taxon>
        <taxon>Arthropoda</taxon>
        <taxon>Hexapoda</taxon>
        <taxon>Insecta</taxon>
        <taxon>Pterygota</taxon>
        <taxon>Neoptera</taxon>
        <taxon>Endopterygota</taxon>
        <taxon>Diptera</taxon>
        <taxon>Brachycera</taxon>
        <taxon>Stratiomyomorpha</taxon>
        <taxon>Stratiomyidae</taxon>
        <taxon>Hermetiinae</taxon>
        <taxon>Hermetia</taxon>
    </lineage>
</organism>
<dbReference type="EMBL" id="LR899012">
    <property type="protein sequence ID" value="CAD7087184.1"/>
    <property type="molecule type" value="Genomic_DNA"/>
</dbReference>
<feature type="compositionally biased region" description="Gly residues" evidence="1">
    <location>
        <begin position="42"/>
        <end position="54"/>
    </location>
</feature>
<reference evidence="2 3" key="1">
    <citation type="submission" date="2020-11" db="EMBL/GenBank/DDBJ databases">
        <authorList>
            <person name="Wallbank WR R."/>
            <person name="Pardo Diaz C."/>
            <person name="Kozak K."/>
            <person name="Martin S."/>
            <person name="Jiggins C."/>
            <person name="Moest M."/>
            <person name="Warren A I."/>
            <person name="Generalovic N T."/>
            <person name="Byers J.R.P. K."/>
            <person name="Montejo-Kovacevich G."/>
            <person name="Yen C E."/>
        </authorList>
    </citation>
    <scope>NUCLEOTIDE SEQUENCE [LARGE SCALE GENOMIC DNA]</scope>
</reference>
<feature type="compositionally biased region" description="Gly residues" evidence="1">
    <location>
        <begin position="105"/>
        <end position="117"/>
    </location>
</feature>